<dbReference type="Gene3D" id="3.90.1170.20">
    <property type="entry name" value="Quinolinate phosphoribosyl transferase, N-terminal domain"/>
    <property type="match status" value="1"/>
</dbReference>
<dbReference type="InterPro" id="IPR004393">
    <property type="entry name" value="NadC"/>
</dbReference>
<protein>
    <recommendedName>
        <fullName evidence="11">Probable nicotinate-nucleotide pyrophosphorylase [carboxylating]</fullName>
        <ecNumber evidence="5">2.4.2.19</ecNumber>
    </recommendedName>
    <alternativeName>
        <fullName evidence="9">Quinolinate phosphoribosyltransferase [decarboxylating]</fullName>
    </alternativeName>
</protein>
<evidence type="ECO:0000256" key="9">
    <source>
        <dbReference type="ARBA" id="ARBA00033102"/>
    </source>
</evidence>
<dbReference type="GO" id="GO:0034213">
    <property type="term" value="P:quinolinate catabolic process"/>
    <property type="evidence" value="ECO:0007669"/>
    <property type="project" value="TreeGrafter"/>
</dbReference>
<dbReference type="GO" id="GO:0004514">
    <property type="term" value="F:nicotinate-nucleotide diphosphorylase (carboxylating) activity"/>
    <property type="evidence" value="ECO:0007669"/>
    <property type="project" value="UniProtKB-EC"/>
</dbReference>
<evidence type="ECO:0000259" key="14">
    <source>
        <dbReference type="Pfam" id="PF02749"/>
    </source>
</evidence>
<dbReference type="InterPro" id="IPR002638">
    <property type="entry name" value="Quinolinate_PRibosylTrfase_C"/>
</dbReference>
<dbReference type="InterPro" id="IPR037128">
    <property type="entry name" value="Quinolinate_PRibosylTase_N_sf"/>
</dbReference>
<dbReference type="Pfam" id="PF01729">
    <property type="entry name" value="QRPTase_C"/>
    <property type="match status" value="1"/>
</dbReference>
<dbReference type="CDD" id="cd01572">
    <property type="entry name" value="QPRTase"/>
    <property type="match status" value="1"/>
</dbReference>
<dbReference type="FunFam" id="3.90.1170.20:FF:000001">
    <property type="entry name" value="Nicotinate-nucleotide diphosphorylase (Carboxylating)"/>
    <property type="match status" value="1"/>
</dbReference>
<dbReference type="RefSeq" id="WP_011124368.1">
    <property type="nucleotide sequence ID" value="NC_005042.1"/>
</dbReference>
<keyword evidence="7 12" id="KW-0328">Glycosyltransferase</keyword>
<reference evidence="15 16" key="1">
    <citation type="journal article" date="2003" name="Proc. Natl. Acad. Sci. U.S.A.">
        <title>Genome sequence of the cyanobacterium Prochlorococcus marinus SS120, a nearly minimal oxyphototrophic genome.</title>
        <authorList>
            <person name="Dufresne A."/>
            <person name="Salanoubat M."/>
            <person name="Partensky F."/>
            <person name="Artiguenave F."/>
            <person name="Axmann I.M."/>
            <person name="Barbe V."/>
            <person name="Duprat S."/>
            <person name="Galperin M.Y."/>
            <person name="Koonin E.V."/>
            <person name="Le Gall F."/>
            <person name="Makarova K.S."/>
            <person name="Ostrowski M."/>
            <person name="Oztas S."/>
            <person name="Robert C."/>
            <person name="Rogozin I.B."/>
            <person name="Scanlan D.J."/>
            <person name="Tandeau de Marsac N."/>
            <person name="Weissenbach J."/>
            <person name="Wincker P."/>
            <person name="Wolf Y.I."/>
            <person name="Hess W.R."/>
        </authorList>
    </citation>
    <scope>NUCLEOTIDE SEQUENCE [LARGE SCALE GENOMIC DNA]</scope>
    <source>
        <strain evidence="16">SARG / CCMP1375 / SS120</strain>
    </source>
</reference>
<dbReference type="PANTHER" id="PTHR32179">
    <property type="entry name" value="NICOTINATE-NUCLEOTIDE PYROPHOSPHORYLASE [CARBOXYLATING]"/>
    <property type="match status" value="1"/>
</dbReference>
<evidence type="ECO:0000256" key="2">
    <source>
        <dbReference type="ARBA" id="ARBA00004893"/>
    </source>
</evidence>
<sequence>MNIITPNIHHLLDTWLNEDLGRGDLSQSAVENYRAHAHWVSKQEGIFCGGEIVKCLFQRLDPSIEITLQKGEGAKLMVGEKIMDLNGPVASLLAGERTALNLAMHLSGVATATKRLVSKLQGTGILLADTRKTTPGLRQLEKYAVRCGGGINHRLGLDDAAMLKENHIAWSHGIKQSIHTLRSNIPWTTKIIVEAETTQEAKEAVSAGADGILLDEMSPNEITNLIPQLRELAKQNSKELIIEASGIDPNKILDFASTGVDIISTSSPITQSTWIDFSMRFNKQEVN</sequence>
<evidence type="ECO:0000256" key="7">
    <source>
        <dbReference type="ARBA" id="ARBA00022676"/>
    </source>
</evidence>
<gene>
    <name evidence="15" type="primary">nadC</name>
    <name evidence="15" type="ordered locus">Pro_0213</name>
</gene>
<dbReference type="InterPro" id="IPR013785">
    <property type="entry name" value="Aldolase_TIM"/>
</dbReference>
<organism evidence="15 16">
    <name type="scientific">Prochlorococcus marinus (strain SARG / CCMP1375 / SS120)</name>
    <dbReference type="NCBI Taxonomy" id="167539"/>
    <lineage>
        <taxon>Bacteria</taxon>
        <taxon>Bacillati</taxon>
        <taxon>Cyanobacteriota</taxon>
        <taxon>Cyanophyceae</taxon>
        <taxon>Synechococcales</taxon>
        <taxon>Prochlorococcaceae</taxon>
        <taxon>Prochlorococcus</taxon>
    </lineage>
</organism>
<evidence type="ECO:0000256" key="5">
    <source>
        <dbReference type="ARBA" id="ARBA00011944"/>
    </source>
</evidence>
<dbReference type="EC" id="2.4.2.19" evidence="5"/>
<dbReference type="NCBIfam" id="TIGR00078">
    <property type="entry name" value="nadC"/>
    <property type="match status" value="1"/>
</dbReference>
<dbReference type="OrthoDB" id="9782546at2"/>
<keyword evidence="16" id="KW-1185">Reference proteome</keyword>
<dbReference type="InterPro" id="IPR036068">
    <property type="entry name" value="Nicotinate_pribotase-like_C"/>
</dbReference>
<accession>Q7VE02</accession>
<comment type="similarity">
    <text evidence="3 12">Belongs to the NadC/ModD family.</text>
</comment>
<evidence type="ECO:0000313" key="15">
    <source>
        <dbReference type="EMBL" id="AAP99259.1"/>
    </source>
</evidence>
<evidence type="ECO:0000256" key="10">
    <source>
        <dbReference type="ARBA" id="ARBA00047445"/>
    </source>
</evidence>
<proteinExistence type="inferred from homology"/>
<dbReference type="FunFam" id="3.20.20.70:FF:000030">
    <property type="entry name" value="Nicotinate-nucleotide pyrophosphorylase, carboxylating"/>
    <property type="match status" value="1"/>
</dbReference>
<feature type="domain" description="Quinolinate phosphoribosyl transferase C-terminal" evidence="13">
    <location>
        <begin position="109"/>
        <end position="280"/>
    </location>
</feature>
<dbReference type="EnsemblBacteria" id="AAP99259">
    <property type="protein sequence ID" value="AAP99259"/>
    <property type="gene ID" value="Pro_0213"/>
</dbReference>
<evidence type="ECO:0000256" key="1">
    <source>
        <dbReference type="ARBA" id="ARBA00003237"/>
    </source>
</evidence>
<dbReference type="PATRIC" id="fig|167539.5.peg.220"/>
<evidence type="ECO:0000256" key="6">
    <source>
        <dbReference type="ARBA" id="ARBA00022642"/>
    </source>
</evidence>
<dbReference type="GO" id="GO:0005737">
    <property type="term" value="C:cytoplasm"/>
    <property type="evidence" value="ECO:0007669"/>
    <property type="project" value="TreeGrafter"/>
</dbReference>
<dbReference type="HOGENOM" id="CLU_039622_0_1_3"/>
<evidence type="ECO:0000259" key="13">
    <source>
        <dbReference type="Pfam" id="PF01729"/>
    </source>
</evidence>
<comment type="pathway">
    <text evidence="2">Cofactor biosynthesis; NAD(+) biosynthesis; nicotinate D-ribonucleotide from quinolinate: step 1/1.</text>
</comment>
<dbReference type="InterPro" id="IPR027277">
    <property type="entry name" value="NadC/ModD"/>
</dbReference>
<dbReference type="AlphaFoldDB" id="Q7VE02"/>
<evidence type="ECO:0000256" key="11">
    <source>
        <dbReference type="ARBA" id="ARBA00069173"/>
    </source>
</evidence>
<dbReference type="eggNOG" id="COG0157">
    <property type="taxonomic scope" value="Bacteria"/>
</dbReference>
<evidence type="ECO:0000256" key="12">
    <source>
        <dbReference type="PIRNR" id="PIRNR006250"/>
    </source>
</evidence>
<feature type="domain" description="Quinolinate phosphoribosyl transferase N-terminal" evidence="14">
    <location>
        <begin position="30"/>
        <end position="107"/>
    </location>
</feature>
<dbReference type="Pfam" id="PF02749">
    <property type="entry name" value="QRPTase_N"/>
    <property type="match status" value="1"/>
</dbReference>
<evidence type="ECO:0000313" key="16">
    <source>
        <dbReference type="Proteomes" id="UP000001420"/>
    </source>
</evidence>
<dbReference type="SUPFAM" id="SSF51690">
    <property type="entry name" value="Nicotinate/Quinolinate PRTase C-terminal domain-like"/>
    <property type="match status" value="1"/>
</dbReference>
<dbReference type="GO" id="GO:0009435">
    <property type="term" value="P:NAD+ biosynthetic process"/>
    <property type="evidence" value="ECO:0007669"/>
    <property type="project" value="UniProtKB-UniPathway"/>
</dbReference>
<name>Q7VE02_PROMA</name>
<comment type="subunit">
    <text evidence="4">Hexamer formed by 3 homodimers.</text>
</comment>
<keyword evidence="6" id="KW-0662">Pyridine nucleotide biosynthesis</keyword>
<dbReference type="STRING" id="167539.Pro_0213"/>
<dbReference type="PANTHER" id="PTHR32179:SF3">
    <property type="entry name" value="NICOTINATE-NUCLEOTIDE PYROPHOSPHORYLASE [CARBOXYLATING]"/>
    <property type="match status" value="1"/>
</dbReference>
<comment type="function">
    <text evidence="1">Involved in the catabolism of quinolinic acid (QA).</text>
</comment>
<keyword evidence="8 12" id="KW-0808">Transferase</keyword>
<dbReference type="Proteomes" id="UP000001420">
    <property type="component" value="Chromosome"/>
</dbReference>
<dbReference type="Gene3D" id="3.20.20.70">
    <property type="entry name" value="Aldolase class I"/>
    <property type="match status" value="1"/>
</dbReference>
<evidence type="ECO:0000256" key="4">
    <source>
        <dbReference type="ARBA" id="ARBA00011218"/>
    </source>
</evidence>
<dbReference type="EMBL" id="AE017126">
    <property type="protein sequence ID" value="AAP99259.1"/>
    <property type="molecule type" value="Genomic_DNA"/>
</dbReference>
<comment type="catalytic activity">
    <reaction evidence="10">
        <text>nicotinate beta-D-ribonucleotide + CO2 + diphosphate = quinolinate + 5-phospho-alpha-D-ribose 1-diphosphate + 2 H(+)</text>
        <dbReference type="Rhea" id="RHEA:12733"/>
        <dbReference type="ChEBI" id="CHEBI:15378"/>
        <dbReference type="ChEBI" id="CHEBI:16526"/>
        <dbReference type="ChEBI" id="CHEBI:29959"/>
        <dbReference type="ChEBI" id="CHEBI:33019"/>
        <dbReference type="ChEBI" id="CHEBI:57502"/>
        <dbReference type="ChEBI" id="CHEBI:58017"/>
        <dbReference type="EC" id="2.4.2.19"/>
    </reaction>
</comment>
<dbReference type="KEGG" id="pma:Pro_0213"/>
<dbReference type="PIRSF" id="PIRSF006250">
    <property type="entry name" value="NadC_ModD"/>
    <property type="match status" value="1"/>
</dbReference>
<dbReference type="InterPro" id="IPR022412">
    <property type="entry name" value="Quinolinate_PRibosylTrfase_N"/>
</dbReference>
<evidence type="ECO:0000256" key="8">
    <source>
        <dbReference type="ARBA" id="ARBA00022679"/>
    </source>
</evidence>
<dbReference type="SUPFAM" id="SSF54675">
    <property type="entry name" value="Nicotinate/Quinolinate PRTase N-terminal domain-like"/>
    <property type="match status" value="1"/>
</dbReference>
<dbReference type="UniPathway" id="UPA00253">
    <property type="reaction ID" value="UER00331"/>
</dbReference>
<evidence type="ECO:0000256" key="3">
    <source>
        <dbReference type="ARBA" id="ARBA00009400"/>
    </source>
</evidence>